<feature type="domain" description="Serine aminopeptidase S33" evidence="1">
    <location>
        <begin position="43"/>
        <end position="256"/>
    </location>
</feature>
<reference evidence="2" key="1">
    <citation type="submission" date="2024-02" db="EMBL/GenBank/DDBJ databases">
        <title>Tomenella chthoni gen. nov. sp. nov., a member of the family Jonesiaceae isolated from bat guano.</title>
        <authorList>
            <person name="Miller S.L."/>
            <person name="King J."/>
            <person name="Sankaranarayanan K."/>
            <person name="Lawson P.A."/>
        </authorList>
    </citation>
    <scope>NUCLEOTIDE SEQUENCE</scope>
    <source>
        <strain evidence="2">BS-20</strain>
    </source>
</reference>
<dbReference type="Gene3D" id="3.40.50.1820">
    <property type="entry name" value="alpha/beta hydrolase"/>
    <property type="match status" value="1"/>
</dbReference>
<name>A0AAU7DVR8_9MICO</name>
<accession>A0AAU7DVR8</accession>
<organism evidence="2">
    <name type="scientific">Jonesiaceae bacterium BS-20</name>
    <dbReference type="NCBI Taxonomy" id="3120821"/>
    <lineage>
        <taxon>Bacteria</taxon>
        <taxon>Bacillati</taxon>
        <taxon>Actinomycetota</taxon>
        <taxon>Actinomycetes</taxon>
        <taxon>Micrococcales</taxon>
        <taxon>Jonesiaceae</taxon>
    </lineage>
</organism>
<dbReference type="Pfam" id="PF12146">
    <property type="entry name" value="Hydrolase_4"/>
    <property type="match status" value="1"/>
</dbReference>
<keyword evidence="2" id="KW-0378">Hydrolase</keyword>
<dbReference type="InterPro" id="IPR022742">
    <property type="entry name" value="Hydrolase_4"/>
</dbReference>
<dbReference type="PANTHER" id="PTHR11614">
    <property type="entry name" value="PHOSPHOLIPASE-RELATED"/>
    <property type="match status" value="1"/>
</dbReference>
<dbReference type="SUPFAM" id="SSF53474">
    <property type="entry name" value="alpha/beta-Hydrolases"/>
    <property type="match status" value="1"/>
</dbReference>
<evidence type="ECO:0000313" key="2">
    <source>
        <dbReference type="EMBL" id="XBH21414.1"/>
    </source>
</evidence>
<dbReference type="EMBL" id="CP146203">
    <property type="protein sequence ID" value="XBH21414.1"/>
    <property type="molecule type" value="Genomic_DNA"/>
</dbReference>
<evidence type="ECO:0000259" key="1">
    <source>
        <dbReference type="Pfam" id="PF12146"/>
    </source>
</evidence>
<gene>
    <name evidence="2" type="ORF">V5R04_14560</name>
</gene>
<dbReference type="AlphaFoldDB" id="A0AAU7DVR8"/>
<dbReference type="GO" id="GO:0016787">
    <property type="term" value="F:hydrolase activity"/>
    <property type="evidence" value="ECO:0007669"/>
    <property type="project" value="UniProtKB-KW"/>
</dbReference>
<dbReference type="InterPro" id="IPR029058">
    <property type="entry name" value="AB_hydrolase_fold"/>
</dbReference>
<proteinExistence type="predicted"/>
<sequence length="325" mass="35722">MATDWIEDPVLGPDWSVRSIALGNDSEGPVDAALVRRSAGPRHSRAVLYLHGFVDYFFQEHQAQYFIGLGYDFYALDLRKYGRALHPGQTPNYITDLALYREEIDSAVDFIRVEEPHETVIMLGHSTGGLIASLWANGKSVGSPNIAGAAPRVDGVILNSPWFDLNEPWYMRTVGTCLIRGLARVAPRMQVGSLGRFYGEALHKDTGGEWDYDLALKPHEGFPVRAAWLATIRAGHRKLNRGLQIDCPVLVLCSSASGDAKHPHPKLMSTDSVLNVAHMKKAAPGLGPDVTLVEIPGGIHDLSLSPEPARSQYFAAMGAWLDRRF</sequence>
<dbReference type="InterPro" id="IPR051044">
    <property type="entry name" value="MAG_DAG_Lipase"/>
</dbReference>
<protein>
    <submittedName>
        <fullName evidence="2">Alpha/beta hydrolase</fullName>
    </submittedName>
</protein>